<dbReference type="GO" id="GO:0009088">
    <property type="term" value="P:threonine biosynthetic process"/>
    <property type="evidence" value="ECO:0007669"/>
    <property type="project" value="UniProtKB-UniRule"/>
</dbReference>
<evidence type="ECO:0000259" key="15">
    <source>
        <dbReference type="Pfam" id="PF08544"/>
    </source>
</evidence>
<comment type="caution">
    <text evidence="16">The sequence shown here is derived from an EMBL/GenBank/DDBJ whole genome shotgun (WGS) entry which is preliminary data.</text>
</comment>
<dbReference type="Pfam" id="PF08544">
    <property type="entry name" value="GHMP_kinases_C"/>
    <property type="match status" value="1"/>
</dbReference>
<dbReference type="Gene3D" id="3.30.70.890">
    <property type="entry name" value="GHMP kinase, C-terminal domain"/>
    <property type="match status" value="1"/>
</dbReference>
<keyword evidence="9 13" id="KW-0418">Kinase</keyword>
<evidence type="ECO:0000313" key="16">
    <source>
        <dbReference type="EMBL" id="NYI06415.1"/>
    </source>
</evidence>
<dbReference type="UniPathway" id="UPA00050">
    <property type="reaction ID" value="UER00064"/>
</dbReference>
<evidence type="ECO:0000256" key="8">
    <source>
        <dbReference type="ARBA" id="ARBA00022741"/>
    </source>
</evidence>
<dbReference type="GO" id="GO:0005737">
    <property type="term" value="C:cytoplasm"/>
    <property type="evidence" value="ECO:0007669"/>
    <property type="project" value="UniProtKB-SubCell"/>
</dbReference>
<keyword evidence="10 13" id="KW-0067">ATP-binding</keyword>
<dbReference type="SUPFAM" id="SSF54211">
    <property type="entry name" value="Ribosomal protein S5 domain 2-like"/>
    <property type="match status" value="1"/>
</dbReference>
<dbReference type="PANTHER" id="PTHR20861">
    <property type="entry name" value="HOMOSERINE/4-DIPHOSPHOCYTIDYL-2-C-METHYL-D-ERYTHRITOL KINASE"/>
    <property type="match status" value="1"/>
</dbReference>
<evidence type="ECO:0000256" key="9">
    <source>
        <dbReference type="ARBA" id="ARBA00022777"/>
    </source>
</evidence>
<comment type="pathway">
    <text evidence="1 13">Amino-acid biosynthesis; L-threonine biosynthesis; L-threonine from L-aspartate: step 4/5.</text>
</comment>
<name>A0A852ZWQ8_9ACTN</name>
<evidence type="ECO:0000256" key="4">
    <source>
        <dbReference type="ARBA" id="ARBA00017858"/>
    </source>
</evidence>
<dbReference type="EMBL" id="JACBZD010000001">
    <property type="protein sequence ID" value="NYI06415.1"/>
    <property type="molecule type" value="Genomic_DNA"/>
</dbReference>
<dbReference type="Gene3D" id="3.30.230.10">
    <property type="match status" value="1"/>
</dbReference>
<dbReference type="Proteomes" id="UP000567795">
    <property type="component" value="Unassembled WGS sequence"/>
</dbReference>
<dbReference type="EC" id="2.7.1.39" evidence="3 13"/>
<comment type="function">
    <text evidence="12 13">Catalyzes the ATP-dependent phosphorylation of L-homoserine to L-homoserine phosphate.</text>
</comment>
<dbReference type="PIRSF" id="PIRSF000676">
    <property type="entry name" value="Homoser_kin"/>
    <property type="match status" value="1"/>
</dbReference>
<gene>
    <name evidence="13" type="primary">thrB</name>
    <name evidence="16" type="ORF">FHU37_003358</name>
</gene>
<dbReference type="InterPro" id="IPR013750">
    <property type="entry name" value="GHMP_kinase_C_dom"/>
</dbReference>
<proteinExistence type="inferred from homology"/>
<dbReference type="PANTHER" id="PTHR20861:SF1">
    <property type="entry name" value="HOMOSERINE KINASE"/>
    <property type="match status" value="1"/>
</dbReference>
<evidence type="ECO:0000256" key="11">
    <source>
        <dbReference type="ARBA" id="ARBA00049375"/>
    </source>
</evidence>
<dbReference type="Pfam" id="PF00288">
    <property type="entry name" value="GHMP_kinases_N"/>
    <property type="match status" value="1"/>
</dbReference>
<accession>A0A852ZWQ8</accession>
<dbReference type="InterPro" id="IPR014721">
    <property type="entry name" value="Ribsml_uS5_D2-typ_fold_subgr"/>
</dbReference>
<evidence type="ECO:0000256" key="1">
    <source>
        <dbReference type="ARBA" id="ARBA00005015"/>
    </source>
</evidence>
<evidence type="ECO:0000256" key="5">
    <source>
        <dbReference type="ARBA" id="ARBA00022605"/>
    </source>
</evidence>
<evidence type="ECO:0000256" key="6">
    <source>
        <dbReference type="ARBA" id="ARBA00022679"/>
    </source>
</evidence>
<reference evidence="16 17" key="1">
    <citation type="submission" date="2020-07" db="EMBL/GenBank/DDBJ databases">
        <title>Sequencing the genomes of 1000 actinobacteria strains.</title>
        <authorList>
            <person name="Klenk H.-P."/>
        </authorList>
    </citation>
    <scope>NUCLEOTIDE SEQUENCE [LARGE SCALE GENOMIC DNA]</scope>
    <source>
        <strain evidence="16 17">DSM 42178</strain>
    </source>
</reference>
<dbReference type="GO" id="GO:0005524">
    <property type="term" value="F:ATP binding"/>
    <property type="evidence" value="ECO:0007669"/>
    <property type="project" value="UniProtKB-UniRule"/>
</dbReference>
<evidence type="ECO:0000313" key="17">
    <source>
        <dbReference type="Proteomes" id="UP000567795"/>
    </source>
</evidence>
<dbReference type="InterPro" id="IPR000870">
    <property type="entry name" value="Homoserine_kinase"/>
</dbReference>
<keyword evidence="7 13" id="KW-0791">Threonine biosynthesis</keyword>
<keyword evidence="5 13" id="KW-0028">Amino-acid biosynthesis</keyword>
<evidence type="ECO:0000256" key="10">
    <source>
        <dbReference type="ARBA" id="ARBA00022840"/>
    </source>
</evidence>
<dbReference type="InterPro" id="IPR006204">
    <property type="entry name" value="GHMP_kinase_N_dom"/>
</dbReference>
<dbReference type="InterPro" id="IPR006203">
    <property type="entry name" value="GHMP_knse_ATP-bd_CS"/>
</dbReference>
<sequence length="311" mass="31804">MAGPAFRAAPVRVRTPATSANLGPGFDSLGLALGLYDDVVVRVADSGLHVDVAGEGADSVPRDEKHLVVRALRAAFDVLGGQPRGLEVVCANRIPHGRGLGSSSAAICAGIMAARAVTIGGQDRLDDERLLELANELEGHPDNVAACLLGGFTIAWSQGRAARAVRLDPAAALTPVVFIPATPLLTETARGLLPRQVPHADAALTAGRAALLVEAITRRPELLLAATEDRLHQEYRAPAMPESLELVHSLRAEGVAAVVSGAGPTVLALIDGGADPSAAAAEKAAQLAGPGWSAHRLEVDGSGTVILPLAG</sequence>
<dbReference type="InterPro" id="IPR036554">
    <property type="entry name" value="GHMP_kinase_C_sf"/>
</dbReference>
<evidence type="ECO:0000256" key="2">
    <source>
        <dbReference type="ARBA" id="ARBA00007370"/>
    </source>
</evidence>
<evidence type="ECO:0000256" key="7">
    <source>
        <dbReference type="ARBA" id="ARBA00022697"/>
    </source>
</evidence>
<protein>
    <recommendedName>
        <fullName evidence="4 13">Homoserine kinase</fullName>
        <shortName evidence="13">HK</shortName>
        <shortName evidence="13">HSK</shortName>
        <ecNumber evidence="3 13">2.7.1.39</ecNumber>
    </recommendedName>
</protein>
<keyword evidence="17" id="KW-1185">Reference proteome</keyword>
<keyword evidence="8 13" id="KW-0547">Nucleotide-binding</keyword>
<evidence type="ECO:0000256" key="13">
    <source>
        <dbReference type="HAMAP-Rule" id="MF_00384"/>
    </source>
</evidence>
<dbReference type="HAMAP" id="MF_00384">
    <property type="entry name" value="Homoser_kinase"/>
    <property type="match status" value="1"/>
</dbReference>
<dbReference type="PRINTS" id="PR00958">
    <property type="entry name" value="HOMSERKINASE"/>
</dbReference>
<dbReference type="InterPro" id="IPR020568">
    <property type="entry name" value="Ribosomal_Su5_D2-typ_SF"/>
</dbReference>
<dbReference type="SUPFAM" id="SSF55060">
    <property type="entry name" value="GHMP Kinase, C-terminal domain"/>
    <property type="match status" value="1"/>
</dbReference>
<evidence type="ECO:0000259" key="14">
    <source>
        <dbReference type="Pfam" id="PF00288"/>
    </source>
</evidence>
<dbReference type="AlphaFoldDB" id="A0A852ZWQ8"/>
<dbReference type="RefSeq" id="WP_179814997.1">
    <property type="nucleotide sequence ID" value="NZ_JACBZD010000001.1"/>
</dbReference>
<comment type="similarity">
    <text evidence="2 13">Belongs to the GHMP kinase family. Homoserine kinase subfamily.</text>
</comment>
<feature type="domain" description="GHMP kinase N-terminal" evidence="14">
    <location>
        <begin position="67"/>
        <end position="151"/>
    </location>
</feature>
<feature type="binding site" evidence="13">
    <location>
        <begin position="95"/>
        <end position="105"/>
    </location>
    <ligand>
        <name>ATP</name>
        <dbReference type="ChEBI" id="CHEBI:30616"/>
    </ligand>
</feature>
<feature type="domain" description="GHMP kinase C-terminal" evidence="15">
    <location>
        <begin position="222"/>
        <end position="280"/>
    </location>
</feature>
<keyword evidence="6 13" id="KW-0808">Transferase</keyword>
<evidence type="ECO:0000256" key="12">
    <source>
        <dbReference type="ARBA" id="ARBA00049954"/>
    </source>
</evidence>
<dbReference type="PROSITE" id="PS00627">
    <property type="entry name" value="GHMP_KINASES_ATP"/>
    <property type="match status" value="1"/>
</dbReference>
<comment type="subcellular location">
    <subcellularLocation>
        <location evidence="13">Cytoplasm</location>
    </subcellularLocation>
</comment>
<dbReference type="NCBIfam" id="TIGR00191">
    <property type="entry name" value="thrB"/>
    <property type="match status" value="1"/>
</dbReference>
<dbReference type="GO" id="GO:0004413">
    <property type="term" value="F:homoserine kinase activity"/>
    <property type="evidence" value="ECO:0007669"/>
    <property type="project" value="UniProtKB-UniRule"/>
</dbReference>
<keyword evidence="13" id="KW-0963">Cytoplasm</keyword>
<organism evidence="16 17">
    <name type="scientific">Allostreptomyces psammosilenae</name>
    <dbReference type="NCBI Taxonomy" id="1892865"/>
    <lineage>
        <taxon>Bacteria</taxon>
        <taxon>Bacillati</taxon>
        <taxon>Actinomycetota</taxon>
        <taxon>Actinomycetes</taxon>
        <taxon>Kitasatosporales</taxon>
        <taxon>Streptomycetaceae</taxon>
        <taxon>Allostreptomyces</taxon>
    </lineage>
</organism>
<evidence type="ECO:0000256" key="3">
    <source>
        <dbReference type="ARBA" id="ARBA00012078"/>
    </source>
</evidence>
<comment type="catalytic activity">
    <reaction evidence="11 13">
        <text>L-homoserine + ATP = O-phospho-L-homoserine + ADP + H(+)</text>
        <dbReference type="Rhea" id="RHEA:13985"/>
        <dbReference type="ChEBI" id="CHEBI:15378"/>
        <dbReference type="ChEBI" id="CHEBI:30616"/>
        <dbReference type="ChEBI" id="CHEBI:57476"/>
        <dbReference type="ChEBI" id="CHEBI:57590"/>
        <dbReference type="ChEBI" id="CHEBI:456216"/>
        <dbReference type="EC" id="2.7.1.39"/>
    </reaction>
</comment>